<dbReference type="Proteomes" id="UP000652354">
    <property type="component" value="Unassembled WGS sequence"/>
</dbReference>
<comment type="caution">
    <text evidence="1">The sequence shown here is derived from an EMBL/GenBank/DDBJ whole genome shotgun (WGS) entry which is preliminary data.</text>
</comment>
<protein>
    <submittedName>
        <fullName evidence="1">Uncharacterized protein</fullName>
    </submittedName>
</protein>
<keyword evidence="2" id="KW-1185">Reference proteome</keyword>
<dbReference type="RefSeq" id="WP_203656358.1">
    <property type="nucleotide sequence ID" value="NZ_BONR01000004.1"/>
</dbReference>
<evidence type="ECO:0000313" key="2">
    <source>
        <dbReference type="Proteomes" id="UP000652354"/>
    </source>
</evidence>
<sequence>METIDVESIETAPRERWRPPPWRARQWRWMVGVLAVVGGTLALDAWGPAASDASGEDSAVDAAPAAGLTARQESMILHHFWLDELEIAACMRERGFDYRPDPDSDADQLAIVGGALGIDPAGGAGPLPAVLNARALQGLDAAGAQEWAEAVGDRVADGGCDPAPQLLYIDNEEALDAALAAARADEAFVAFVAQALILEGDPVAQLRAAVLVDGNAAPGPAPQTWTAAGDRIVAAVNASQVWIVSERLGTDAFVDLVGLTGQGEALMVRVAADPQALLPVEGPATGPILECGDHLVQTALLPSADPERDDAVAHLVLDAIAAQGCASSVLREGSSAVE</sequence>
<accession>A0A919UKM9</accession>
<proteinExistence type="predicted"/>
<dbReference type="EMBL" id="BONR01000004">
    <property type="protein sequence ID" value="GIG55150.1"/>
    <property type="molecule type" value="Genomic_DNA"/>
</dbReference>
<reference evidence="1" key="1">
    <citation type="submission" date="2021-01" db="EMBL/GenBank/DDBJ databases">
        <title>Whole genome shotgun sequence of Demequina activiva NBRC 110675.</title>
        <authorList>
            <person name="Komaki H."/>
            <person name="Tamura T."/>
        </authorList>
    </citation>
    <scope>NUCLEOTIDE SEQUENCE</scope>
    <source>
        <strain evidence="1">NBRC 110675</strain>
    </source>
</reference>
<name>A0A919UKM9_9MICO</name>
<organism evidence="1 2">
    <name type="scientific">Demequina activiva</name>
    <dbReference type="NCBI Taxonomy" id="1582364"/>
    <lineage>
        <taxon>Bacteria</taxon>
        <taxon>Bacillati</taxon>
        <taxon>Actinomycetota</taxon>
        <taxon>Actinomycetes</taxon>
        <taxon>Micrococcales</taxon>
        <taxon>Demequinaceae</taxon>
        <taxon>Demequina</taxon>
    </lineage>
</organism>
<gene>
    <name evidence="1" type="ORF">Dac01nite_19020</name>
</gene>
<evidence type="ECO:0000313" key="1">
    <source>
        <dbReference type="EMBL" id="GIG55150.1"/>
    </source>
</evidence>
<dbReference type="AlphaFoldDB" id="A0A919UKM9"/>